<dbReference type="Pfam" id="PF24764">
    <property type="entry name" value="rva_4"/>
    <property type="match status" value="1"/>
</dbReference>
<accession>A0A166D9J1</accession>
<dbReference type="EMBL" id="KV417617">
    <property type="protein sequence ID" value="KZP14467.1"/>
    <property type="molecule type" value="Genomic_DNA"/>
</dbReference>
<dbReference type="Proteomes" id="UP000076532">
    <property type="component" value="Unassembled WGS sequence"/>
</dbReference>
<dbReference type="OrthoDB" id="3353107at2759"/>
<evidence type="ECO:0000259" key="1">
    <source>
        <dbReference type="Pfam" id="PF24764"/>
    </source>
</evidence>
<keyword evidence="3" id="KW-1185">Reference proteome</keyword>
<organism evidence="2 3">
    <name type="scientific">Athelia psychrophila</name>
    <dbReference type="NCBI Taxonomy" id="1759441"/>
    <lineage>
        <taxon>Eukaryota</taxon>
        <taxon>Fungi</taxon>
        <taxon>Dikarya</taxon>
        <taxon>Basidiomycota</taxon>
        <taxon>Agaricomycotina</taxon>
        <taxon>Agaricomycetes</taxon>
        <taxon>Agaricomycetidae</taxon>
        <taxon>Atheliales</taxon>
        <taxon>Atheliaceae</taxon>
        <taxon>Athelia</taxon>
    </lineage>
</organism>
<dbReference type="InterPro" id="IPR058913">
    <property type="entry name" value="Integrase_dom_put"/>
</dbReference>
<evidence type="ECO:0000313" key="2">
    <source>
        <dbReference type="EMBL" id="KZP14467.1"/>
    </source>
</evidence>
<proteinExistence type="predicted"/>
<name>A0A166D9J1_9AGAM</name>
<dbReference type="PANTHER" id="PTHR46791:SF5">
    <property type="entry name" value="CLR5 DOMAIN-CONTAINING PROTEIN-RELATED"/>
    <property type="match status" value="1"/>
</dbReference>
<evidence type="ECO:0000313" key="3">
    <source>
        <dbReference type="Proteomes" id="UP000076532"/>
    </source>
</evidence>
<feature type="domain" description="Integrase core" evidence="1">
    <location>
        <begin position="1"/>
        <end position="107"/>
    </location>
</feature>
<reference evidence="2 3" key="1">
    <citation type="journal article" date="2016" name="Mol. Biol. Evol.">
        <title>Comparative Genomics of Early-Diverging Mushroom-Forming Fungi Provides Insights into the Origins of Lignocellulose Decay Capabilities.</title>
        <authorList>
            <person name="Nagy L.G."/>
            <person name="Riley R."/>
            <person name="Tritt A."/>
            <person name="Adam C."/>
            <person name="Daum C."/>
            <person name="Floudas D."/>
            <person name="Sun H."/>
            <person name="Yadav J.S."/>
            <person name="Pangilinan J."/>
            <person name="Larsson K.H."/>
            <person name="Matsuura K."/>
            <person name="Barry K."/>
            <person name="Labutti K."/>
            <person name="Kuo R."/>
            <person name="Ohm R.A."/>
            <person name="Bhattacharya S.S."/>
            <person name="Shirouzu T."/>
            <person name="Yoshinaga Y."/>
            <person name="Martin F.M."/>
            <person name="Grigoriev I.V."/>
            <person name="Hibbett D.S."/>
        </authorList>
    </citation>
    <scope>NUCLEOTIDE SEQUENCE [LARGE SCALE GENOMIC DNA]</scope>
    <source>
        <strain evidence="2 3">CBS 109695</strain>
    </source>
</reference>
<gene>
    <name evidence="2" type="ORF">FIBSPDRAFT_751779</name>
</gene>
<sequence>MEAVKGYERGSYIWGRSVHNIRIERLWRDLTEAFGEKWKLFFQTLELHEGLDRDSDAHIWLLHHLFLVAINEDALQWAEAWNNHTIGIRGERQRSPRDMFFFGMIQNGPRGIYPVDDDIIGDIDSYGIDWEDYDDDDILEHHREANHNDNPGDNPFMSNRPERMTRVDVDEPGCPLTEEQIIYLNLQLNSLPYIHTRNMDSYRLIWISALHVCEHMFPVT</sequence>
<protein>
    <recommendedName>
        <fullName evidence="1">Integrase core domain-containing protein</fullName>
    </recommendedName>
</protein>
<dbReference type="PANTHER" id="PTHR46791">
    <property type="entry name" value="EXPRESSED PROTEIN"/>
    <property type="match status" value="1"/>
</dbReference>
<dbReference type="AlphaFoldDB" id="A0A166D9J1"/>